<reference evidence="2 3" key="1">
    <citation type="journal article" date="2010" name="Stand. Genomic Sci.">
        <title>Complete genome sequence of Rhizobium leguminosarum bv. trifolii strain WSM1325, an effective microsymbiont of annual Mediterranean clovers.</title>
        <authorList>
            <person name="Reeve W."/>
            <person name="O'Hara G."/>
            <person name="Chain P."/>
            <person name="Ardley J."/>
            <person name="Brau L."/>
            <person name="Nandesena K."/>
            <person name="Tiwari R."/>
            <person name="Copeland A."/>
            <person name="Nolan M."/>
            <person name="Han C."/>
            <person name="Brettin T."/>
            <person name="Land M."/>
            <person name="Ovchinikova G."/>
            <person name="Ivanova N."/>
            <person name="Mavromatis K."/>
            <person name="Markowitz V."/>
            <person name="Kyrpides N."/>
            <person name="Melino V."/>
            <person name="Denton M."/>
            <person name="Yates R."/>
            <person name="Howieson J."/>
        </authorList>
    </citation>
    <scope>NUCLEOTIDE SEQUENCE [LARGE SCALE GENOMIC DNA]</scope>
    <source>
        <strain evidence="2 3">WSM1325</strain>
        <plasmid evidence="3">Plasmid pR132503</plasmid>
    </source>
</reference>
<organism evidence="2 3">
    <name type="scientific">Rhizobium leguminosarum bv. trifolii (strain WSM1325)</name>
    <dbReference type="NCBI Taxonomy" id="395491"/>
    <lineage>
        <taxon>Bacteria</taxon>
        <taxon>Pseudomonadati</taxon>
        <taxon>Pseudomonadota</taxon>
        <taxon>Alphaproteobacteria</taxon>
        <taxon>Hyphomicrobiales</taxon>
        <taxon>Rhizobiaceae</taxon>
        <taxon>Rhizobium/Agrobacterium group</taxon>
        <taxon>Rhizobium</taxon>
    </lineage>
</organism>
<dbReference type="EMBL" id="CP001625">
    <property type="protein sequence ID" value="ACS60286.1"/>
    <property type="molecule type" value="Genomic_DNA"/>
</dbReference>
<protein>
    <submittedName>
        <fullName evidence="2">Uncharacterized protein</fullName>
    </submittedName>
</protein>
<sequence>MESLQFVTELELQHNNLAQILETNIEAEIGLMQEIWQKRRRMKPDALQKALCFTRYAISVRILRQPFMKIDHQRSETRVKVEGVSSKMSPRQERNHLRSDK</sequence>
<evidence type="ECO:0000313" key="2">
    <source>
        <dbReference type="EMBL" id="ACS60286.1"/>
    </source>
</evidence>
<dbReference type="HOGENOM" id="CLU_2289377_0_0_5"/>
<evidence type="ECO:0000256" key="1">
    <source>
        <dbReference type="SAM" id="MobiDB-lite"/>
    </source>
</evidence>
<feature type="region of interest" description="Disordered" evidence="1">
    <location>
        <begin position="78"/>
        <end position="101"/>
    </location>
</feature>
<keyword evidence="2" id="KW-0614">Plasmid</keyword>
<name>C6B8P8_RHILS</name>
<feature type="compositionally biased region" description="Basic and acidic residues" evidence="1">
    <location>
        <begin position="90"/>
        <end position="101"/>
    </location>
</feature>
<proteinExistence type="predicted"/>
<accession>C6B8P8</accession>
<gene>
    <name evidence="2" type="ordered locus">Rleg_5466</name>
</gene>
<geneLocation type="plasmid" evidence="2 3">
    <name>pR132503</name>
</geneLocation>
<dbReference type="KEGG" id="rlg:Rleg_5466"/>
<dbReference type="AlphaFoldDB" id="C6B8P8"/>
<dbReference type="Proteomes" id="UP000002256">
    <property type="component" value="Plasmid pR132503"/>
</dbReference>
<evidence type="ECO:0000313" key="3">
    <source>
        <dbReference type="Proteomes" id="UP000002256"/>
    </source>
</evidence>